<protein>
    <submittedName>
        <fullName evidence="2">Uncharacterized protein</fullName>
    </submittedName>
</protein>
<dbReference type="EMBL" id="PDEQ01000003">
    <property type="protein sequence ID" value="PEN14046.1"/>
    <property type="molecule type" value="Genomic_DNA"/>
</dbReference>
<name>A0A2A8CZG5_9BACT</name>
<evidence type="ECO:0000313" key="2">
    <source>
        <dbReference type="EMBL" id="PEN14046.1"/>
    </source>
</evidence>
<dbReference type="AlphaFoldDB" id="A0A2A8CZG5"/>
<evidence type="ECO:0000256" key="1">
    <source>
        <dbReference type="SAM" id="MobiDB-lite"/>
    </source>
</evidence>
<proteinExistence type="predicted"/>
<organism evidence="2 3">
    <name type="scientific">Longibacter salinarum</name>
    <dbReference type="NCBI Taxonomy" id="1850348"/>
    <lineage>
        <taxon>Bacteria</taxon>
        <taxon>Pseudomonadati</taxon>
        <taxon>Rhodothermota</taxon>
        <taxon>Rhodothermia</taxon>
        <taxon>Rhodothermales</taxon>
        <taxon>Salisaetaceae</taxon>
        <taxon>Longibacter</taxon>
    </lineage>
</organism>
<sequence>MPRHGNAFPKNPNTTVKPHWDGIIGGCTNATSSTFPDLELFLDGRIDLTKSDEPTPMLEPTRDVVNRLSEMTRTLPISRRRHVR</sequence>
<comment type="caution">
    <text evidence="2">The sequence shown here is derived from an EMBL/GenBank/DDBJ whole genome shotgun (WGS) entry which is preliminary data.</text>
</comment>
<feature type="region of interest" description="Disordered" evidence="1">
    <location>
        <begin position="1"/>
        <end position="20"/>
    </location>
</feature>
<dbReference type="Proteomes" id="UP000220102">
    <property type="component" value="Unassembled WGS sequence"/>
</dbReference>
<accession>A0A2A8CZG5</accession>
<reference evidence="2 3" key="1">
    <citation type="submission" date="2017-10" db="EMBL/GenBank/DDBJ databases">
        <title>Draft genome of Longibacter Salinarum.</title>
        <authorList>
            <person name="Goh K.M."/>
            <person name="Shamsir M.S."/>
            <person name="Lim S.W."/>
        </authorList>
    </citation>
    <scope>NUCLEOTIDE SEQUENCE [LARGE SCALE GENOMIC DNA]</scope>
    <source>
        <strain evidence="2 3">KCTC 52045</strain>
    </source>
</reference>
<evidence type="ECO:0000313" key="3">
    <source>
        <dbReference type="Proteomes" id="UP000220102"/>
    </source>
</evidence>
<keyword evidence="3" id="KW-1185">Reference proteome</keyword>
<gene>
    <name evidence="2" type="ORF">CRI94_08360</name>
</gene>